<dbReference type="SUPFAM" id="SSF46689">
    <property type="entry name" value="Homeodomain-like"/>
    <property type="match status" value="1"/>
</dbReference>
<accession>A0A919VLF7</accession>
<dbReference type="EMBL" id="BOQP01000003">
    <property type="protein sequence ID" value="GIM67658.1"/>
    <property type="molecule type" value="Genomic_DNA"/>
</dbReference>
<keyword evidence="2 4" id="KW-0238">DNA-binding</keyword>
<gene>
    <name evidence="6" type="ORF">Aco04nite_07340</name>
</gene>
<proteinExistence type="predicted"/>
<evidence type="ECO:0000259" key="5">
    <source>
        <dbReference type="PROSITE" id="PS50977"/>
    </source>
</evidence>
<organism evidence="6 7">
    <name type="scientific">Winogradskya consettensis</name>
    <dbReference type="NCBI Taxonomy" id="113560"/>
    <lineage>
        <taxon>Bacteria</taxon>
        <taxon>Bacillati</taxon>
        <taxon>Actinomycetota</taxon>
        <taxon>Actinomycetes</taxon>
        <taxon>Micromonosporales</taxon>
        <taxon>Micromonosporaceae</taxon>
        <taxon>Winogradskya</taxon>
    </lineage>
</organism>
<dbReference type="InterPro" id="IPR001647">
    <property type="entry name" value="HTH_TetR"/>
</dbReference>
<dbReference type="InterPro" id="IPR036271">
    <property type="entry name" value="Tet_transcr_reg_TetR-rel_C_sf"/>
</dbReference>
<sequence>MTSSPSPSRRSARERLLETADRLFYAEGIHTVGIDRILEESGVAKGSLYYNFGGKDDLVRAYLLRQHSGWVAAITARTAQQTEPRAKILAVFDALIPIFASPTFVGCAFHHAAAEAHAGSTEDLAVKEFRTWLYELFAAPVEQGGYDNPQRLVAQLVQLFDGANMTAAADHDPHAAGHARAAAEVLLAAASPS</sequence>
<evidence type="ECO:0000313" key="7">
    <source>
        <dbReference type="Proteomes" id="UP000680865"/>
    </source>
</evidence>
<comment type="caution">
    <text evidence="6">The sequence shown here is derived from an EMBL/GenBank/DDBJ whole genome shotgun (WGS) entry which is preliminary data.</text>
</comment>
<evidence type="ECO:0000256" key="1">
    <source>
        <dbReference type="ARBA" id="ARBA00023015"/>
    </source>
</evidence>
<dbReference type="SUPFAM" id="SSF48498">
    <property type="entry name" value="Tetracyclin repressor-like, C-terminal domain"/>
    <property type="match status" value="1"/>
</dbReference>
<dbReference type="AlphaFoldDB" id="A0A919VLF7"/>
<feature type="domain" description="HTH tetR-type" evidence="5">
    <location>
        <begin position="10"/>
        <end position="70"/>
    </location>
</feature>
<name>A0A919VLF7_9ACTN</name>
<protein>
    <submittedName>
        <fullName evidence="6">TetR family transcriptional regulator</fullName>
    </submittedName>
</protein>
<dbReference type="PANTHER" id="PTHR47506">
    <property type="entry name" value="TRANSCRIPTIONAL REGULATORY PROTEIN"/>
    <property type="match status" value="1"/>
</dbReference>
<dbReference type="GO" id="GO:0003677">
    <property type="term" value="F:DNA binding"/>
    <property type="evidence" value="ECO:0007669"/>
    <property type="project" value="UniProtKB-UniRule"/>
</dbReference>
<dbReference type="PRINTS" id="PR00455">
    <property type="entry name" value="HTHTETR"/>
</dbReference>
<keyword evidence="7" id="KW-1185">Reference proteome</keyword>
<dbReference type="InterPro" id="IPR009057">
    <property type="entry name" value="Homeodomain-like_sf"/>
</dbReference>
<dbReference type="PROSITE" id="PS50977">
    <property type="entry name" value="HTH_TETR_2"/>
    <property type="match status" value="1"/>
</dbReference>
<evidence type="ECO:0000313" key="6">
    <source>
        <dbReference type="EMBL" id="GIM67658.1"/>
    </source>
</evidence>
<evidence type="ECO:0000256" key="4">
    <source>
        <dbReference type="PROSITE-ProRule" id="PRU00335"/>
    </source>
</evidence>
<dbReference type="RefSeq" id="WP_212995716.1">
    <property type="nucleotide sequence ID" value="NZ_BAAATW010000009.1"/>
</dbReference>
<keyword evidence="3" id="KW-0804">Transcription</keyword>
<dbReference type="Proteomes" id="UP000680865">
    <property type="component" value="Unassembled WGS sequence"/>
</dbReference>
<dbReference type="PANTHER" id="PTHR47506:SF1">
    <property type="entry name" value="HTH-TYPE TRANSCRIPTIONAL REGULATOR YJDC"/>
    <property type="match status" value="1"/>
</dbReference>
<keyword evidence="1" id="KW-0805">Transcription regulation</keyword>
<feature type="DNA-binding region" description="H-T-H motif" evidence="4">
    <location>
        <begin position="33"/>
        <end position="52"/>
    </location>
</feature>
<reference evidence="6" key="1">
    <citation type="submission" date="2021-03" db="EMBL/GenBank/DDBJ databases">
        <title>Whole genome shotgun sequence of Actinoplanes consettensis NBRC 14913.</title>
        <authorList>
            <person name="Komaki H."/>
            <person name="Tamura T."/>
        </authorList>
    </citation>
    <scope>NUCLEOTIDE SEQUENCE</scope>
    <source>
        <strain evidence="6">NBRC 14913</strain>
    </source>
</reference>
<dbReference type="Pfam" id="PF00440">
    <property type="entry name" value="TetR_N"/>
    <property type="match status" value="1"/>
</dbReference>
<evidence type="ECO:0000256" key="3">
    <source>
        <dbReference type="ARBA" id="ARBA00023163"/>
    </source>
</evidence>
<dbReference type="Gene3D" id="1.10.357.10">
    <property type="entry name" value="Tetracycline Repressor, domain 2"/>
    <property type="match status" value="1"/>
</dbReference>
<evidence type="ECO:0000256" key="2">
    <source>
        <dbReference type="ARBA" id="ARBA00023125"/>
    </source>
</evidence>